<dbReference type="OMA" id="SEYDIVH"/>
<dbReference type="Proteomes" id="UP000006671">
    <property type="component" value="Unassembled WGS sequence"/>
</dbReference>
<dbReference type="RefSeq" id="XP_002674564.1">
    <property type="nucleotide sequence ID" value="XM_002674518.1"/>
</dbReference>
<proteinExistence type="predicted"/>
<dbReference type="VEuPathDB" id="AmoebaDB:NAEGRDRAFT_70298"/>
<sequence>MVKTVTRGISEYDIVHCPPSHTYHPTTKKELLREHISYEQSRKKNYPTIGPFQNIEEFSNGTEEELKHLRMDMLRQQIDQDIKEGFPDWNLTDSWFSKINSSL</sequence>
<organism evidence="2">
    <name type="scientific">Naegleria gruberi</name>
    <name type="common">Amoeba</name>
    <dbReference type="NCBI Taxonomy" id="5762"/>
    <lineage>
        <taxon>Eukaryota</taxon>
        <taxon>Discoba</taxon>
        <taxon>Heterolobosea</taxon>
        <taxon>Tetramitia</taxon>
        <taxon>Eutetramitia</taxon>
        <taxon>Vahlkampfiidae</taxon>
        <taxon>Naegleria</taxon>
    </lineage>
</organism>
<accession>D2VMX9</accession>
<keyword evidence="2" id="KW-1185">Reference proteome</keyword>
<dbReference type="GeneID" id="8851310"/>
<dbReference type="OrthoDB" id="10254897at2759"/>
<reference evidence="1 2" key="1">
    <citation type="journal article" date="2010" name="Cell">
        <title>The genome of Naegleria gruberi illuminates early eukaryotic versatility.</title>
        <authorList>
            <person name="Fritz-Laylin L.K."/>
            <person name="Prochnik S.E."/>
            <person name="Ginger M.L."/>
            <person name="Dacks J.B."/>
            <person name="Carpenter M.L."/>
            <person name="Field M.C."/>
            <person name="Kuo A."/>
            <person name="Paredez A."/>
            <person name="Chapman J."/>
            <person name="Pham J."/>
            <person name="Shu S."/>
            <person name="Neupane R."/>
            <person name="Cipriano M."/>
            <person name="Mancuso J."/>
            <person name="Tu H."/>
            <person name="Salamov A."/>
            <person name="Lindquist E."/>
            <person name="Shapiro H."/>
            <person name="Lucas S."/>
            <person name="Grigoriev I.V."/>
            <person name="Cande W.Z."/>
            <person name="Fulton C."/>
            <person name="Rokhsar D.S."/>
            <person name="Dawson S.C."/>
        </authorList>
    </citation>
    <scope>NUCLEOTIDE SEQUENCE [LARGE SCALE GENOMIC DNA]</scope>
    <source>
        <strain evidence="1 2">NEG-M</strain>
    </source>
</reference>
<dbReference type="AlphaFoldDB" id="D2VMX9"/>
<evidence type="ECO:0000313" key="2">
    <source>
        <dbReference type="Proteomes" id="UP000006671"/>
    </source>
</evidence>
<dbReference type="EMBL" id="GG738883">
    <property type="protein sequence ID" value="EFC41820.1"/>
    <property type="molecule type" value="Genomic_DNA"/>
</dbReference>
<dbReference type="KEGG" id="ngr:NAEGRDRAFT_70298"/>
<gene>
    <name evidence="1" type="ORF">NAEGRDRAFT_70298</name>
</gene>
<dbReference type="InParanoid" id="D2VMX9"/>
<evidence type="ECO:0000313" key="1">
    <source>
        <dbReference type="EMBL" id="EFC41820.1"/>
    </source>
</evidence>
<protein>
    <submittedName>
        <fullName evidence="1">Predicted protein</fullName>
    </submittedName>
</protein>
<name>D2VMX9_NAEGR</name>